<evidence type="ECO:0000256" key="1">
    <source>
        <dbReference type="SAM" id="MobiDB-lite"/>
    </source>
</evidence>
<evidence type="ECO:0000313" key="2">
    <source>
        <dbReference type="EMBL" id="MCS5719918.1"/>
    </source>
</evidence>
<dbReference type="EMBL" id="JANLCM010000002">
    <property type="protein sequence ID" value="MCS5719918.1"/>
    <property type="molecule type" value="Genomic_DNA"/>
</dbReference>
<feature type="compositionally biased region" description="Low complexity" evidence="1">
    <location>
        <begin position="273"/>
        <end position="284"/>
    </location>
</feature>
<reference evidence="2" key="1">
    <citation type="submission" date="2022-08" db="EMBL/GenBank/DDBJ databases">
        <authorList>
            <person name="Deng Y."/>
            <person name="Han X.-F."/>
            <person name="Zhang Y.-Q."/>
        </authorList>
    </citation>
    <scope>NUCLEOTIDE SEQUENCE</scope>
    <source>
        <strain evidence="2">CPCC 205763</strain>
    </source>
</reference>
<sequence>MSGEQTMSVEDEAPERFDVRDFARTAVGSHRDSLDLEAFAEHPLDPGTVRILAYLRELERSTMTYLRNVLVTPTHKDARVTAFLTTWAFEKYWIADAFDVIVQAHGYDQAGIQDLPRLRAFALEVAERATPIVEAFRANAIGPDVIGVHLASVTVDEWITEAAYLRLAELDPHPVLVPLLETVLTVKERHRRFVEPEAERRLSASARARSLARRALRRTSWPIGASSLRKSETGVFYETLFDDTLADRIDARVQALPGLASLHLVRSARRAAGASSTASTTLGRRMGRAMSALRHPKRAVAGTTDTTSTDTEQKGRAQG</sequence>
<dbReference type="Gene3D" id="1.10.620.20">
    <property type="entry name" value="Ribonucleotide Reductase, subunit A"/>
    <property type="match status" value="1"/>
</dbReference>
<evidence type="ECO:0000313" key="3">
    <source>
        <dbReference type="Proteomes" id="UP001165584"/>
    </source>
</evidence>
<accession>A0ABT2GUR3</accession>
<feature type="region of interest" description="Disordered" evidence="1">
    <location>
        <begin position="273"/>
        <end position="319"/>
    </location>
</feature>
<comment type="caution">
    <text evidence="2">The sequence shown here is derived from an EMBL/GenBank/DDBJ whole genome shotgun (WGS) entry which is preliminary data.</text>
</comment>
<gene>
    <name evidence="2" type="ORF">N1027_17445</name>
</gene>
<dbReference type="Proteomes" id="UP001165584">
    <property type="component" value="Unassembled WGS sequence"/>
</dbReference>
<name>A0ABT2GUR3_9MICO</name>
<dbReference type="InterPro" id="IPR012348">
    <property type="entry name" value="RNR-like"/>
</dbReference>
<protein>
    <submittedName>
        <fullName evidence="2">Uncharacterized protein</fullName>
    </submittedName>
</protein>
<keyword evidence="3" id="KW-1185">Reference proteome</keyword>
<dbReference type="RefSeq" id="WP_259509538.1">
    <property type="nucleotide sequence ID" value="NZ_JANLCM010000002.1"/>
</dbReference>
<organism evidence="2 3">
    <name type="scientific">Herbiconiux aconitum</name>
    <dbReference type="NCBI Taxonomy" id="2970913"/>
    <lineage>
        <taxon>Bacteria</taxon>
        <taxon>Bacillati</taxon>
        <taxon>Actinomycetota</taxon>
        <taxon>Actinomycetes</taxon>
        <taxon>Micrococcales</taxon>
        <taxon>Microbacteriaceae</taxon>
        <taxon>Herbiconiux</taxon>
    </lineage>
</organism>
<proteinExistence type="predicted"/>